<feature type="transmembrane region" description="Helical" evidence="1">
    <location>
        <begin position="74"/>
        <end position="93"/>
    </location>
</feature>
<sequence length="307" mass="34302">MEKKAVAFAKPMNGRMPQAVAWTVMLLVSMLPNILFHEVVHRSPSWLFWAKVAFLLLLGLASWFWPWLTSLRPFFLILASIYLIEAGVSLVTGSTTWQRWFGGADAPFVVSMLGIQLGRLLVSFGMIGVLRVLHYRREAFFLVQGDLSAPIQPVRWLGFAKPEPWTRFGGQFAVYISLGTLLFLYLAGRPQALALIQALPWLPVVLLLAAMNAFSEEMTYRASLLAGLEQAVGSHQALWITAIFFGLGHYFGVPYGMIGVVMASFLGWILGKAMLETRGFFWAWFIHFLQDVMIFFFMAVGAVAPGG</sequence>
<accession>A0A3D1JHC9</accession>
<dbReference type="EMBL" id="DPBP01000032">
    <property type="protein sequence ID" value="HCE17854.1"/>
    <property type="molecule type" value="Genomic_DNA"/>
</dbReference>
<dbReference type="AlphaFoldDB" id="A0A3D1JHC9"/>
<evidence type="ECO:0000259" key="2">
    <source>
        <dbReference type="Pfam" id="PF02517"/>
    </source>
</evidence>
<keyword evidence="1" id="KW-1133">Transmembrane helix</keyword>
<dbReference type="GO" id="GO:0004175">
    <property type="term" value="F:endopeptidase activity"/>
    <property type="evidence" value="ECO:0007669"/>
    <property type="project" value="UniProtKB-ARBA"/>
</dbReference>
<keyword evidence="1" id="KW-0472">Membrane</keyword>
<feature type="transmembrane region" description="Helical" evidence="1">
    <location>
        <begin position="113"/>
        <end position="133"/>
    </location>
</feature>
<dbReference type="GO" id="GO:0080120">
    <property type="term" value="P:CAAX-box protein maturation"/>
    <property type="evidence" value="ECO:0007669"/>
    <property type="project" value="UniProtKB-ARBA"/>
</dbReference>
<feature type="transmembrane region" description="Helical" evidence="1">
    <location>
        <begin position="168"/>
        <end position="188"/>
    </location>
</feature>
<protein>
    <recommendedName>
        <fullName evidence="2">CAAX prenyl protease 2/Lysostaphin resistance protein A-like domain-containing protein</fullName>
    </recommendedName>
</protein>
<feature type="transmembrane region" description="Helical" evidence="1">
    <location>
        <begin position="20"/>
        <end position="40"/>
    </location>
</feature>
<evidence type="ECO:0000313" key="4">
    <source>
        <dbReference type="Proteomes" id="UP000264141"/>
    </source>
</evidence>
<gene>
    <name evidence="3" type="ORF">DEQ80_08345</name>
</gene>
<keyword evidence="1" id="KW-0812">Transmembrane</keyword>
<feature type="transmembrane region" description="Helical" evidence="1">
    <location>
        <begin position="194"/>
        <end position="214"/>
    </location>
</feature>
<feature type="transmembrane region" description="Helical" evidence="1">
    <location>
        <begin position="46"/>
        <end position="67"/>
    </location>
</feature>
<name>A0A3D1JHC9_9CHLR</name>
<feature type="domain" description="CAAX prenyl protease 2/Lysostaphin resistance protein A-like" evidence="2">
    <location>
        <begin position="201"/>
        <end position="293"/>
    </location>
</feature>
<dbReference type="InterPro" id="IPR003675">
    <property type="entry name" value="Rce1/LyrA-like_dom"/>
</dbReference>
<evidence type="ECO:0000256" key="1">
    <source>
        <dbReference type="SAM" id="Phobius"/>
    </source>
</evidence>
<dbReference type="Proteomes" id="UP000264141">
    <property type="component" value="Unassembled WGS sequence"/>
</dbReference>
<feature type="transmembrane region" description="Helical" evidence="1">
    <location>
        <begin position="253"/>
        <end position="270"/>
    </location>
</feature>
<comment type="caution">
    <text evidence="3">The sequence shown here is derived from an EMBL/GenBank/DDBJ whole genome shotgun (WGS) entry which is preliminary data.</text>
</comment>
<dbReference type="STRING" id="229919.GCA_001050195_02632"/>
<proteinExistence type="predicted"/>
<dbReference type="Pfam" id="PF02517">
    <property type="entry name" value="Rce1-like"/>
    <property type="match status" value="1"/>
</dbReference>
<evidence type="ECO:0000313" key="3">
    <source>
        <dbReference type="EMBL" id="HCE17854.1"/>
    </source>
</evidence>
<reference evidence="3 4" key="1">
    <citation type="journal article" date="2018" name="Nat. Biotechnol.">
        <title>A standardized bacterial taxonomy based on genome phylogeny substantially revises the tree of life.</title>
        <authorList>
            <person name="Parks D.H."/>
            <person name="Chuvochina M."/>
            <person name="Waite D.W."/>
            <person name="Rinke C."/>
            <person name="Skarshewski A."/>
            <person name="Chaumeil P.A."/>
            <person name="Hugenholtz P."/>
        </authorList>
    </citation>
    <scope>NUCLEOTIDE SEQUENCE [LARGE SCALE GENOMIC DNA]</scope>
    <source>
        <strain evidence="3">UBA8781</strain>
    </source>
</reference>
<organism evidence="3 4">
    <name type="scientific">Anaerolinea thermolimosa</name>
    <dbReference type="NCBI Taxonomy" id="229919"/>
    <lineage>
        <taxon>Bacteria</taxon>
        <taxon>Bacillati</taxon>
        <taxon>Chloroflexota</taxon>
        <taxon>Anaerolineae</taxon>
        <taxon>Anaerolineales</taxon>
        <taxon>Anaerolineaceae</taxon>
        <taxon>Anaerolinea</taxon>
    </lineage>
</organism>
<feature type="transmembrane region" description="Helical" evidence="1">
    <location>
        <begin position="282"/>
        <end position="304"/>
    </location>
</feature>